<keyword evidence="1" id="KW-0175">Coiled coil</keyword>
<keyword evidence="3" id="KW-1185">Reference proteome</keyword>
<comment type="caution">
    <text evidence="2">The sequence shown here is derived from an EMBL/GenBank/DDBJ whole genome shotgun (WGS) entry which is preliminary data.</text>
</comment>
<evidence type="ECO:0000256" key="1">
    <source>
        <dbReference type="SAM" id="Coils"/>
    </source>
</evidence>
<evidence type="ECO:0000313" key="3">
    <source>
        <dbReference type="Proteomes" id="UP000317940"/>
    </source>
</evidence>
<protein>
    <submittedName>
        <fullName evidence="2">Uncharacterized protein</fullName>
    </submittedName>
</protein>
<dbReference type="AlphaFoldDB" id="A0A561SA43"/>
<feature type="coiled-coil region" evidence="1">
    <location>
        <begin position="50"/>
        <end position="77"/>
    </location>
</feature>
<proteinExistence type="predicted"/>
<dbReference type="RefSeq" id="WP_145911534.1">
    <property type="nucleotide sequence ID" value="NZ_BAAAMZ010000022.1"/>
</dbReference>
<organism evidence="2 3">
    <name type="scientific">Kitasatospora viridis</name>
    <dbReference type="NCBI Taxonomy" id="281105"/>
    <lineage>
        <taxon>Bacteria</taxon>
        <taxon>Bacillati</taxon>
        <taxon>Actinomycetota</taxon>
        <taxon>Actinomycetes</taxon>
        <taxon>Kitasatosporales</taxon>
        <taxon>Streptomycetaceae</taxon>
        <taxon>Kitasatospora</taxon>
    </lineage>
</organism>
<sequence length="114" mass="12499">MTDSWKPKQLNPVEELAYVGNRAEVTFDLTHPLLALTDLPGTVPATDAEREQWQAALQAARHRIADAHQEMTGAEATFEAALATYRATVEAALANYKPVSSEIANRAARVRDQP</sequence>
<dbReference type="EMBL" id="VIWT01000008">
    <property type="protein sequence ID" value="TWF71740.1"/>
    <property type="molecule type" value="Genomic_DNA"/>
</dbReference>
<dbReference type="Proteomes" id="UP000317940">
    <property type="component" value="Unassembled WGS sequence"/>
</dbReference>
<reference evidence="2 3" key="1">
    <citation type="submission" date="2019-06" db="EMBL/GenBank/DDBJ databases">
        <title>Sequencing the genomes of 1000 actinobacteria strains.</title>
        <authorList>
            <person name="Klenk H.-P."/>
        </authorList>
    </citation>
    <scope>NUCLEOTIDE SEQUENCE [LARGE SCALE GENOMIC DNA]</scope>
    <source>
        <strain evidence="2 3">DSM 44826</strain>
    </source>
</reference>
<evidence type="ECO:0000313" key="2">
    <source>
        <dbReference type="EMBL" id="TWF71740.1"/>
    </source>
</evidence>
<accession>A0A561SA43</accession>
<gene>
    <name evidence="2" type="ORF">FHX73_18111</name>
</gene>
<name>A0A561SA43_9ACTN</name>